<evidence type="ECO:0000256" key="1">
    <source>
        <dbReference type="SAM" id="MobiDB-lite"/>
    </source>
</evidence>
<dbReference type="AlphaFoldDB" id="H0JUP7"/>
<name>H0JUP7_9NOCA</name>
<feature type="compositionally biased region" description="Low complexity" evidence="1">
    <location>
        <begin position="50"/>
        <end position="65"/>
    </location>
</feature>
<accession>H0JUP7</accession>
<organism evidence="2 3">
    <name type="scientific">Rhodococcus pyridinivorans AK37</name>
    <dbReference type="NCBI Taxonomy" id="1114960"/>
    <lineage>
        <taxon>Bacteria</taxon>
        <taxon>Bacillati</taxon>
        <taxon>Actinomycetota</taxon>
        <taxon>Actinomycetes</taxon>
        <taxon>Mycobacteriales</taxon>
        <taxon>Nocardiaceae</taxon>
        <taxon>Rhodococcus</taxon>
    </lineage>
</organism>
<protein>
    <submittedName>
        <fullName evidence="2">Uncharacterized protein</fullName>
    </submittedName>
</protein>
<evidence type="ECO:0000313" key="2">
    <source>
        <dbReference type="EMBL" id="EHK81993.1"/>
    </source>
</evidence>
<feature type="region of interest" description="Disordered" evidence="1">
    <location>
        <begin position="1"/>
        <end position="65"/>
    </location>
</feature>
<dbReference type="EMBL" id="AHBW01000051">
    <property type="protein sequence ID" value="EHK81993.1"/>
    <property type="molecule type" value="Genomic_DNA"/>
</dbReference>
<gene>
    <name evidence="2" type="ORF">AK37_17105</name>
</gene>
<reference evidence="2 3" key="1">
    <citation type="submission" date="2011-12" db="EMBL/GenBank/DDBJ databases">
        <authorList>
            <person name="Kriszt B."/>
            <person name="Tancsics A."/>
            <person name="Cserhati M."/>
            <person name="Toth A."/>
            <person name="Nagy I."/>
            <person name="Horvath B."/>
            <person name="Tamura T."/>
            <person name="Kukolya J."/>
            <person name="Szoboszlay S."/>
        </authorList>
    </citation>
    <scope>NUCLEOTIDE SEQUENCE [LARGE SCALE GENOMIC DNA]</scope>
    <source>
        <strain evidence="2 3">AK37</strain>
    </source>
</reference>
<sequence>MYASRTGILHDQHEKLHGRAESDAEHGEPAAQHPDRGVRAEGRQEHQPIAGSATRRSTATNSTAPAAVAAISACV</sequence>
<comment type="caution">
    <text evidence="2">The sequence shown here is derived from an EMBL/GenBank/DDBJ whole genome shotgun (WGS) entry which is preliminary data.</text>
</comment>
<dbReference type="Proteomes" id="UP000005064">
    <property type="component" value="Unassembled WGS sequence"/>
</dbReference>
<evidence type="ECO:0000313" key="3">
    <source>
        <dbReference type="Proteomes" id="UP000005064"/>
    </source>
</evidence>
<feature type="compositionally biased region" description="Basic and acidic residues" evidence="1">
    <location>
        <begin position="8"/>
        <end position="46"/>
    </location>
</feature>
<proteinExistence type="predicted"/>